<dbReference type="OrthoDB" id="10414288at2759"/>
<evidence type="ECO:0000313" key="3">
    <source>
        <dbReference type="Proteomes" id="UP000728032"/>
    </source>
</evidence>
<protein>
    <submittedName>
        <fullName evidence="2">Uncharacterized protein</fullName>
    </submittedName>
</protein>
<evidence type="ECO:0000313" key="2">
    <source>
        <dbReference type="EMBL" id="CAD7645056.1"/>
    </source>
</evidence>
<keyword evidence="1" id="KW-0472">Membrane</keyword>
<dbReference type="AlphaFoldDB" id="A0A7R9LNS3"/>
<keyword evidence="3" id="KW-1185">Reference proteome</keyword>
<dbReference type="EMBL" id="CAJPVJ010001895">
    <property type="protein sequence ID" value="CAG2165462.1"/>
    <property type="molecule type" value="Genomic_DNA"/>
</dbReference>
<keyword evidence="1" id="KW-1133">Transmembrane helix</keyword>
<organism evidence="2">
    <name type="scientific">Oppiella nova</name>
    <dbReference type="NCBI Taxonomy" id="334625"/>
    <lineage>
        <taxon>Eukaryota</taxon>
        <taxon>Metazoa</taxon>
        <taxon>Ecdysozoa</taxon>
        <taxon>Arthropoda</taxon>
        <taxon>Chelicerata</taxon>
        <taxon>Arachnida</taxon>
        <taxon>Acari</taxon>
        <taxon>Acariformes</taxon>
        <taxon>Sarcoptiformes</taxon>
        <taxon>Oribatida</taxon>
        <taxon>Brachypylina</taxon>
        <taxon>Oppioidea</taxon>
        <taxon>Oppiidae</taxon>
        <taxon>Oppiella</taxon>
    </lineage>
</organism>
<sequence length="104" mass="11801">MTVLDVIRTIANVGNGTIIGVLFGSASYLCYDTFSKLDQPYRQANFYGFCSIVFVMATAGAIAEIYYMHNQEHWNRVRYVRHTDGSIEIVGEEDKVLDLINKEL</sequence>
<gene>
    <name evidence="2" type="ORF">ONB1V03_LOCUS5004</name>
</gene>
<dbReference type="Proteomes" id="UP000728032">
    <property type="component" value="Unassembled WGS sequence"/>
</dbReference>
<evidence type="ECO:0000256" key="1">
    <source>
        <dbReference type="SAM" id="Phobius"/>
    </source>
</evidence>
<proteinExistence type="predicted"/>
<dbReference type="EMBL" id="OC916720">
    <property type="protein sequence ID" value="CAD7645056.1"/>
    <property type="molecule type" value="Genomic_DNA"/>
</dbReference>
<feature type="transmembrane region" description="Helical" evidence="1">
    <location>
        <begin position="46"/>
        <end position="68"/>
    </location>
</feature>
<feature type="transmembrane region" description="Helical" evidence="1">
    <location>
        <begin position="12"/>
        <end position="34"/>
    </location>
</feature>
<keyword evidence="1" id="KW-0812">Transmembrane</keyword>
<reference evidence="2" key="1">
    <citation type="submission" date="2020-11" db="EMBL/GenBank/DDBJ databases">
        <authorList>
            <person name="Tran Van P."/>
        </authorList>
    </citation>
    <scope>NUCLEOTIDE SEQUENCE</scope>
</reference>
<name>A0A7R9LNS3_9ACAR</name>
<accession>A0A7R9LNS3</accession>